<dbReference type="PANTHER" id="PTHR39179:SF3">
    <property type="entry name" value="COTS-RELATED PROTEIN"/>
    <property type="match status" value="1"/>
</dbReference>
<gene>
    <name evidence="1" type="ORF">J2Z64_001687</name>
</gene>
<dbReference type="Gene3D" id="3.30.200.20">
    <property type="entry name" value="Phosphorylase Kinase, domain 1"/>
    <property type="match status" value="1"/>
</dbReference>
<dbReference type="AlphaFoldDB" id="A0A9X0YUC4"/>
<dbReference type="RefSeq" id="WP_187773745.1">
    <property type="nucleotide sequence ID" value="NZ_PIJY01000030.1"/>
</dbReference>
<comment type="caution">
    <text evidence="1">The sequence shown here is derived from an EMBL/GenBank/DDBJ whole genome shotgun (WGS) entry which is preliminary data.</text>
</comment>
<name>A0A9X0YUC4_9BACI</name>
<proteinExistence type="predicted"/>
<protein>
    <submittedName>
        <fullName evidence="1">Spore coat protein YsxE</fullName>
    </submittedName>
</protein>
<dbReference type="PANTHER" id="PTHR39179">
    <property type="entry name" value="SPORE COAT PROTEIN I"/>
    <property type="match status" value="1"/>
</dbReference>
<dbReference type="Gene3D" id="3.90.1200.10">
    <property type="match status" value="1"/>
</dbReference>
<sequence length="334" mass="39866">MEVVKEILQAYRIYPTEIEKVTEHLFHIKDGRRDYALKKSSLKQDDIAAWEHVYYIANEKNLSEIVPVYVTKDGKLYENTSDSIYYLSPWLLFAPRSSSENSIERTMGILAHIHEKTQQSQRISKSTLNKNFHTYQTFCEQLPNELYSYVLRFEQQAYMSPFELQVCTHYRDIEIALNRINSEISEFLDQSEEELTWNLSLCHGNLELDHILNKHVINWEQARYDHVAVDLVNYFHQLTGEYDQPNELLMEGFNVYKRKYDLDMFDMKLLSIYLLNPASYMTIIRDYVRSPKEKTLTYQVSELQKQYRKLIFALKWTDFIKDEYETLSFDDPSI</sequence>
<dbReference type="InterPro" id="IPR047175">
    <property type="entry name" value="CotS-like"/>
</dbReference>
<dbReference type="SUPFAM" id="SSF56112">
    <property type="entry name" value="Protein kinase-like (PK-like)"/>
    <property type="match status" value="1"/>
</dbReference>
<evidence type="ECO:0000313" key="1">
    <source>
        <dbReference type="EMBL" id="MBP2077435.1"/>
    </source>
</evidence>
<evidence type="ECO:0000313" key="2">
    <source>
        <dbReference type="Proteomes" id="UP001138793"/>
    </source>
</evidence>
<keyword evidence="2" id="KW-1185">Reference proteome</keyword>
<dbReference type="GO" id="GO:0042601">
    <property type="term" value="C:endospore-forming forespore"/>
    <property type="evidence" value="ECO:0007669"/>
    <property type="project" value="TreeGrafter"/>
</dbReference>
<reference evidence="1" key="1">
    <citation type="submission" date="2021-03" db="EMBL/GenBank/DDBJ databases">
        <title>Genomic Encyclopedia of Type Strains, Phase IV (KMG-IV): sequencing the most valuable type-strain genomes for metagenomic binning, comparative biology and taxonomic classification.</title>
        <authorList>
            <person name="Goeker M."/>
        </authorList>
    </citation>
    <scope>NUCLEOTIDE SEQUENCE</scope>
    <source>
        <strain evidence="1">DSM 107338</strain>
    </source>
</reference>
<accession>A0A9X0YUC4</accession>
<dbReference type="Proteomes" id="UP001138793">
    <property type="component" value="Unassembled WGS sequence"/>
</dbReference>
<organism evidence="1 2">
    <name type="scientific">Oceanobacillus polygoni</name>
    <dbReference type="NCBI Taxonomy" id="1235259"/>
    <lineage>
        <taxon>Bacteria</taxon>
        <taxon>Bacillati</taxon>
        <taxon>Bacillota</taxon>
        <taxon>Bacilli</taxon>
        <taxon>Bacillales</taxon>
        <taxon>Bacillaceae</taxon>
        <taxon>Oceanobacillus</taxon>
    </lineage>
</organism>
<keyword evidence="1" id="KW-0167">Capsid protein</keyword>
<keyword evidence="1" id="KW-0946">Virion</keyword>
<dbReference type="InterPro" id="IPR011009">
    <property type="entry name" value="Kinase-like_dom_sf"/>
</dbReference>
<dbReference type="EMBL" id="JAGGMB010000004">
    <property type="protein sequence ID" value="MBP2077435.1"/>
    <property type="molecule type" value="Genomic_DNA"/>
</dbReference>